<gene>
    <name evidence="1" type="ORF">ACERLL_01970</name>
</gene>
<evidence type="ECO:0000313" key="2">
    <source>
        <dbReference type="Proteomes" id="UP001575181"/>
    </source>
</evidence>
<sequence length="98" mass="10871">MDIDTVRVTHFMPGRVRLRMEDIKGSPETADWVQSILEGVQGIQPTEVSTVTGSVLLTYDRRALLTEQAAESLGEALCTLFPDLNVARLLVWLVSLTK</sequence>
<dbReference type="Pfam" id="PF19991">
    <property type="entry name" value="HMA_2"/>
    <property type="match status" value="1"/>
</dbReference>
<proteinExistence type="predicted"/>
<comment type="caution">
    <text evidence="1">The sequence shown here is derived from an EMBL/GenBank/DDBJ whole genome shotgun (WGS) entry which is preliminary data.</text>
</comment>
<dbReference type="EMBL" id="JBGUAW010000001">
    <property type="protein sequence ID" value="MFA9459594.1"/>
    <property type="molecule type" value="Genomic_DNA"/>
</dbReference>
<accession>A0ABV4TSJ5</accession>
<organism evidence="1 2">
    <name type="scientific">Thiohalorhabdus methylotrophus</name>
    <dbReference type="NCBI Taxonomy" id="3242694"/>
    <lineage>
        <taxon>Bacteria</taxon>
        <taxon>Pseudomonadati</taxon>
        <taxon>Pseudomonadota</taxon>
        <taxon>Gammaproteobacteria</taxon>
        <taxon>Thiohalorhabdales</taxon>
        <taxon>Thiohalorhabdaceae</taxon>
        <taxon>Thiohalorhabdus</taxon>
    </lineage>
</organism>
<evidence type="ECO:0000313" key="1">
    <source>
        <dbReference type="EMBL" id="MFA9459594.1"/>
    </source>
</evidence>
<keyword evidence="2" id="KW-1185">Reference proteome</keyword>
<dbReference type="RefSeq" id="WP_373654377.1">
    <property type="nucleotide sequence ID" value="NZ_JBGUAW010000001.1"/>
</dbReference>
<dbReference type="Proteomes" id="UP001575181">
    <property type="component" value="Unassembled WGS sequence"/>
</dbReference>
<name>A0ABV4TSJ5_9GAMM</name>
<protein>
    <submittedName>
        <fullName evidence="1">HMA2 domain-containing protein</fullName>
    </submittedName>
</protein>
<reference evidence="1 2" key="1">
    <citation type="submission" date="2024-08" db="EMBL/GenBank/DDBJ databases">
        <title>Whole-genome sequencing of halo(alkali)philic microorganisms from hypersaline lakes.</title>
        <authorList>
            <person name="Sorokin D.Y."/>
            <person name="Merkel A.Y."/>
            <person name="Messina E."/>
            <person name="Yakimov M."/>
        </authorList>
    </citation>
    <scope>NUCLEOTIDE SEQUENCE [LARGE SCALE GENOMIC DNA]</scope>
    <source>
        <strain evidence="1 2">Cl-TMA</strain>
    </source>
</reference>